<feature type="domain" description="T2SS protein K second SAM-like" evidence="12">
    <location>
        <begin position="217"/>
        <end position="272"/>
    </location>
</feature>
<keyword evidence="7" id="KW-0653">Protein transport</keyword>
<keyword evidence="9 10" id="KW-0472">Membrane</keyword>
<dbReference type="SUPFAM" id="SSF47781">
    <property type="entry name" value="RuvA domain 2-like"/>
    <property type="match status" value="1"/>
</dbReference>
<dbReference type="NCBIfam" id="NF037980">
    <property type="entry name" value="T2SS_GspK"/>
    <property type="match status" value="1"/>
</dbReference>
<dbReference type="InterPro" id="IPR010994">
    <property type="entry name" value="RuvA_2-like"/>
</dbReference>
<evidence type="ECO:0000256" key="9">
    <source>
        <dbReference type="ARBA" id="ARBA00023136"/>
    </source>
</evidence>
<keyword evidence="6 11" id="KW-0812">Transmembrane</keyword>
<dbReference type="InterPro" id="IPR045584">
    <property type="entry name" value="Pilin-like"/>
</dbReference>
<dbReference type="Proteomes" id="UP000192761">
    <property type="component" value="Unassembled WGS sequence"/>
</dbReference>
<keyword evidence="15" id="KW-1185">Reference proteome</keyword>
<keyword evidence="4 10" id="KW-1003">Cell membrane</keyword>
<dbReference type="AlphaFoldDB" id="A0A1W1XQL0"/>
<dbReference type="Pfam" id="PF03934">
    <property type="entry name" value="T2SSK"/>
    <property type="match status" value="1"/>
</dbReference>
<comment type="subcellular location">
    <subcellularLocation>
        <location evidence="1 10">Cell inner membrane</location>
    </subcellularLocation>
</comment>
<name>A0A1W1XQL0_9NEIS</name>
<dbReference type="RefSeq" id="WP_084090941.1">
    <property type="nucleotide sequence ID" value="NZ_FWXD01000012.1"/>
</dbReference>
<evidence type="ECO:0000259" key="13">
    <source>
        <dbReference type="Pfam" id="PF21687"/>
    </source>
</evidence>
<protein>
    <recommendedName>
        <fullName evidence="10">Type II secretion system protein K</fullName>
    </recommendedName>
</protein>
<evidence type="ECO:0000313" key="14">
    <source>
        <dbReference type="EMBL" id="SMC25798.1"/>
    </source>
</evidence>
<dbReference type="InterPro" id="IPR005628">
    <property type="entry name" value="GspK"/>
</dbReference>
<dbReference type="SUPFAM" id="SSF158544">
    <property type="entry name" value="GspK insert domain-like"/>
    <property type="match status" value="1"/>
</dbReference>
<dbReference type="InterPro" id="IPR038072">
    <property type="entry name" value="GspK_central_sf"/>
</dbReference>
<reference evidence="14 15" key="1">
    <citation type="submission" date="2017-04" db="EMBL/GenBank/DDBJ databases">
        <authorList>
            <person name="Afonso C.L."/>
            <person name="Miller P.J."/>
            <person name="Scott M.A."/>
            <person name="Spackman E."/>
            <person name="Goraichik I."/>
            <person name="Dimitrov K.M."/>
            <person name="Suarez D.L."/>
            <person name="Swayne D.E."/>
        </authorList>
    </citation>
    <scope>NUCLEOTIDE SEQUENCE [LARGE SCALE GENOMIC DNA]</scope>
    <source>
        <strain evidence="14 15">DSM 23236</strain>
    </source>
</reference>
<evidence type="ECO:0000256" key="8">
    <source>
        <dbReference type="ARBA" id="ARBA00022989"/>
    </source>
</evidence>
<accession>A0A1W1XQL0</accession>
<dbReference type="PANTHER" id="PTHR38831">
    <property type="entry name" value="TYPE II SECRETION SYSTEM PROTEIN K"/>
    <property type="match status" value="1"/>
</dbReference>
<evidence type="ECO:0000256" key="5">
    <source>
        <dbReference type="ARBA" id="ARBA00022519"/>
    </source>
</evidence>
<sequence length="316" mass="35291">MKTKTLSRSRSPRRQAGIAIITAVLTAALVAALVAWMVWRQQLWFRQLENQFDQAEARGVARAGLQMARLTLRDDARNNQVDHLLEPWNIPIPSIPVEKGRVGGRVLDQQGKFNLNNLAPAGQVNEEQVKAAQRLFRQLGLGEELVNAIVDWEDNDSITRYPGGAEDLEYLGKNPPYRAANQPLTDMDNLLRVQGFNREIVAKLAPYATALPQFTPVNVNFASAEVLAAVIPELGLPQAQAVVSRRAGKYFETIDDFTKALPEKARNSIVAGTLAVQTRYFLNEIDAQFGRVTVRYAALLERNGTDVPHVVWMKRR</sequence>
<dbReference type="STRING" id="1121001.SAMN02745857_02289"/>
<dbReference type="PIRSF" id="PIRSF002786">
    <property type="entry name" value="XcpX"/>
    <property type="match status" value="1"/>
</dbReference>
<dbReference type="PANTHER" id="PTHR38831:SF1">
    <property type="entry name" value="TYPE II SECRETION SYSTEM PROTEIN K-RELATED"/>
    <property type="match status" value="1"/>
</dbReference>
<dbReference type="GO" id="GO:0005886">
    <property type="term" value="C:plasma membrane"/>
    <property type="evidence" value="ECO:0007669"/>
    <property type="project" value="UniProtKB-SubCell"/>
</dbReference>
<dbReference type="EMBL" id="FWXD01000012">
    <property type="protein sequence ID" value="SMC25798.1"/>
    <property type="molecule type" value="Genomic_DNA"/>
</dbReference>
<dbReference type="SUPFAM" id="SSF54523">
    <property type="entry name" value="Pili subunits"/>
    <property type="match status" value="1"/>
</dbReference>
<organism evidence="14 15">
    <name type="scientific">Andreprevotia lacus DSM 23236</name>
    <dbReference type="NCBI Taxonomy" id="1121001"/>
    <lineage>
        <taxon>Bacteria</taxon>
        <taxon>Pseudomonadati</taxon>
        <taxon>Pseudomonadota</taxon>
        <taxon>Betaproteobacteria</taxon>
        <taxon>Neisseriales</taxon>
        <taxon>Chitinibacteraceae</taxon>
        <taxon>Andreprevotia</taxon>
    </lineage>
</organism>
<evidence type="ECO:0000256" key="2">
    <source>
        <dbReference type="ARBA" id="ARBA00007246"/>
    </source>
</evidence>
<dbReference type="Gene3D" id="1.10.40.60">
    <property type="entry name" value="EpsJ-like"/>
    <property type="match status" value="2"/>
</dbReference>
<evidence type="ECO:0000313" key="15">
    <source>
        <dbReference type="Proteomes" id="UP000192761"/>
    </source>
</evidence>
<gene>
    <name evidence="14" type="ORF">SAMN02745857_02289</name>
</gene>
<proteinExistence type="inferred from homology"/>
<keyword evidence="5 10" id="KW-0997">Cell inner membrane</keyword>
<evidence type="ECO:0000256" key="3">
    <source>
        <dbReference type="ARBA" id="ARBA00022448"/>
    </source>
</evidence>
<evidence type="ECO:0000259" key="12">
    <source>
        <dbReference type="Pfam" id="PF03934"/>
    </source>
</evidence>
<dbReference type="OrthoDB" id="5293133at2"/>
<evidence type="ECO:0000256" key="11">
    <source>
        <dbReference type="SAM" id="Phobius"/>
    </source>
</evidence>
<keyword evidence="3 10" id="KW-0813">Transport</keyword>
<dbReference type="InterPro" id="IPR049031">
    <property type="entry name" value="T2SSK_SAM-like_1st"/>
</dbReference>
<feature type="domain" description="T2SS protein K first SAM-like" evidence="13">
    <location>
        <begin position="111"/>
        <end position="213"/>
    </location>
</feature>
<dbReference type="InterPro" id="IPR049179">
    <property type="entry name" value="T2SSK_SAM-like_2nd"/>
</dbReference>
<keyword evidence="8 11" id="KW-1133">Transmembrane helix</keyword>
<evidence type="ECO:0000256" key="10">
    <source>
        <dbReference type="PIRNR" id="PIRNR002786"/>
    </source>
</evidence>
<feature type="transmembrane region" description="Helical" evidence="11">
    <location>
        <begin position="16"/>
        <end position="39"/>
    </location>
</feature>
<dbReference type="GO" id="GO:0009306">
    <property type="term" value="P:protein secretion"/>
    <property type="evidence" value="ECO:0007669"/>
    <property type="project" value="InterPro"/>
</dbReference>
<evidence type="ECO:0000256" key="1">
    <source>
        <dbReference type="ARBA" id="ARBA00004533"/>
    </source>
</evidence>
<evidence type="ECO:0000256" key="6">
    <source>
        <dbReference type="ARBA" id="ARBA00022692"/>
    </source>
</evidence>
<evidence type="ECO:0000256" key="7">
    <source>
        <dbReference type="ARBA" id="ARBA00022927"/>
    </source>
</evidence>
<comment type="similarity">
    <text evidence="2 10">Belongs to the GSP K family.</text>
</comment>
<evidence type="ECO:0000256" key="4">
    <source>
        <dbReference type="ARBA" id="ARBA00022475"/>
    </source>
</evidence>
<dbReference type="Pfam" id="PF21687">
    <property type="entry name" value="T2SSK_1st"/>
    <property type="match status" value="1"/>
</dbReference>
<dbReference type="Gene3D" id="3.30.1300.30">
    <property type="entry name" value="GSPII I/J protein-like"/>
    <property type="match status" value="1"/>
</dbReference>